<sequence length="311" mass="35108">MKTIKLFKSILVVLLISSPIFAQNDVDETIYIKSSRFASPLIEKWISEYTKVNPQAQIRLADNSVKAENISLKVVVSDNSKNGLQIGEQVLFFGRYAILPVIGKDNPLLAEFSKKKLNDKRIKDLFFEKDILSEDTNSSKPDYDVTVYSGNNNESVAHSFASYFGYTSSSLKGKKISGDDAFLINAIQKDKTGITFNALGNIFDINTRGLKDKITILPLDVKKEYRDYFTESVNIDNVIQLLESEPIDLIPVDNIGFAYSPGNKAVKEFLVWVLTEGKTFNHSYGILNPDEKVLTYQKKELEKVLYTMNLK</sequence>
<dbReference type="RefSeq" id="WP_296942706.1">
    <property type="nucleotide sequence ID" value="NZ_LT599032.1"/>
</dbReference>
<evidence type="ECO:0008006" key="3">
    <source>
        <dbReference type="Google" id="ProtNLM"/>
    </source>
</evidence>
<dbReference type="AlphaFoldDB" id="A0A212JWZ0"/>
<organism evidence="2">
    <name type="scientific">uncultured Dysgonomonas sp</name>
    <dbReference type="NCBI Taxonomy" id="206096"/>
    <lineage>
        <taxon>Bacteria</taxon>
        <taxon>Pseudomonadati</taxon>
        <taxon>Bacteroidota</taxon>
        <taxon>Bacteroidia</taxon>
        <taxon>Bacteroidales</taxon>
        <taxon>Dysgonomonadaceae</taxon>
        <taxon>Dysgonomonas</taxon>
        <taxon>environmental samples</taxon>
    </lineage>
</organism>
<feature type="chain" id="PRO_5012690871" description="PBP domain-containing protein" evidence="1">
    <location>
        <begin position="23"/>
        <end position="311"/>
    </location>
</feature>
<reference evidence="2" key="1">
    <citation type="submission" date="2016-04" db="EMBL/GenBank/DDBJ databases">
        <authorList>
            <person name="Evans L.H."/>
            <person name="Alamgir A."/>
            <person name="Owens N."/>
            <person name="Weber N.D."/>
            <person name="Virtaneva K."/>
            <person name="Barbian K."/>
            <person name="Babar A."/>
            <person name="Rosenke K."/>
        </authorList>
    </citation>
    <scope>NUCLEOTIDE SEQUENCE</scope>
    <source>
        <strain evidence="2">86-1</strain>
    </source>
</reference>
<feature type="signal peptide" evidence="1">
    <location>
        <begin position="1"/>
        <end position="22"/>
    </location>
</feature>
<evidence type="ECO:0000256" key="1">
    <source>
        <dbReference type="SAM" id="SignalP"/>
    </source>
</evidence>
<keyword evidence="1" id="KW-0732">Signal</keyword>
<dbReference type="SUPFAM" id="SSF53850">
    <property type="entry name" value="Periplasmic binding protein-like II"/>
    <property type="match status" value="1"/>
</dbReference>
<name>A0A212JWZ0_9BACT</name>
<protein>
    <recommendedName>
        <fullName evidence="3">PBP domain-containing protein</fullName>
    </recommendedName>
</protein>
<dbReference type="EMBL" id="FLUM01000003">
    <property type="protein sequence ID" value="SBW03825.1"/>
    <property type="molecule type" value="Genomic_DNA"/>
</dbReference>
<gene>
    <name evidence="2" type="ORF">KL86DYS1_30679</name>
</gene>
<proteinExistence type="predicted"/>
<accession>A0A212JWZ0</accession>
<evidence type="ECO:0000313" key="2">
    <source>
        <dbReference type="EMBL" id="SBW03825.1"/>
    </source>
</evidence>